<dbReference type="SUPFAM" id="SSF55874">
    <property type="entry name" value="ATPase domain of HSP90 chaperone/DNA topoisomerase II/histidine kinase"/>
    <property type="match status" value="1"/>
</dbReference>
<evidence type="ECO:0000259" key="11">
    <source>
        <dbReference type="Pfam" id="PF07730"/>
    </source>
</evidence>
<dbReference type="Proteomes" id="UP000218505">
    <property type="component" value="Chromosome"/>
</dbReference>
<sequence>MPAPSRRGNRDWLVDGAIFALAACYALGYRTQLTDLPPWLLLADQLAAALGCALLWARKRHPVPVTAVLVVLGALSLPVQGMATLALFSLALHRPPRAVAAVGVLALVTAPVYPLLRAAPELAPVVESLRECAEQAEREHERAQTAARAERERIAREVHDVLAHRLSLLSVCAGALEYRVDADRVQVVRAAAVIRETSHLALQDVREVIEDSVEPGMPEAVGRAAYRVVQEGLTNARKHAPGQDVLVRLFDRPGADLVMEVRNQLRTALPVPGAGTGLTGLAERAALVGGELEHGVGAHGHRLWARLPW</sequence>
<keyword evidence="13" id="KW-1185">Reference proteome</keyword>
<comment type="catalytic activity">
    <reaction evidence="1">
        <text>ATP + protein L-histidine = ADP + protein N-phospho-L-histidine.</text>
        <dbReference type="EC" id="2.7.13.3"/>
    </reaction>
</comment>
<feature type="coiled-coil region" evidence="9">
    <location>
        <begin position="126"/>
        <end position="153"/>
    </location>
</feature>
<feature type="transmembrane region" description="Helical" evidence="10">
    <location>
        <begin position="68"/>
        <end position="92"/>
    </location>
</feature>
<evidence type="ECO:0000256" key="6">
    <source>
        <dbReference type="ARBA" id="ARBA00022777"/>
    </source>
</evidence>
<keyword evidence="3" id="KW-0597">Phosphoprotein</keyword>
<gene>
    <name evidence="12" type="ORF">CNX65_10865</name>
</gene>
<name>A0A290Z417_9PSEU</name>
<organism evidence="12 13">
    <name type="scientific">Actinosynnema pretiosum</name>
    <dbReference type="NCBI Taxonomy" id="42197"/>
    <lineage>
        <taxon>Bacteria</taxon>
        <taxon>Bacillati</taxon>
        <taxon>Actinomycetota</taxon>
        <taxon>Actinomycetes</taxon>
        <taxon>Pseudonocardiales</taxon>
        <taxon>Pseudonocardiaceae</taxon>
        <taxon>Actinosynnema</taxon>
    </lineage>
</organism>
<reference evidence="12" key="1">
    <citation type="submission" date="2017-09" db="EMBL/GenBank/DDBJ databases">
        <title>Complete Genome Sequence of ansamitocin-producing Bacterium Actinosynnema pretiosum X47.</title>
        <authorList>
            <person name="Cao G."/>
            <person name="Zong G."/>
            <person name="Zhong C."/>
            <person name="Fu J."/>
        </authorList>
    </citation>
    <scope>NUCLEOTIDE SEQUENCE [LARGE SCALE GENOMIC DNA]</scope>
    <source>
        <strain evidence="12">X47</strain>
    </source>
</reference>
<keyword evidence="10" id="KW-0812">Transmembrane</keyword>
<feature type="domain" description="Signal transduction histidine kinase subgroup 3 dimerisation and phosphoacceptor" evidence="11">
    <location>
        <begin position="150"/>
        <end position="211"/>
    </location>
</feature>
<evidence type="ECO:0000256" key="1">
    <source>
        <dbReference type="ARBA" id="ARBA00000085"/>
    </source>
</evidence>
<keyword evidence="10" id="KW-0472">Membrane</keyword>
<dbReference type="EC" id="2.7.13.3" evidence="2"/>
<keyword evidence="8" id="KW-0902">Two-component regulatory system</keyword>
<dbReference type="InterPro" id="IPR050482">
    <property type="entry name" value="Sensor_HK_TwoCompSys"/>
</dbReference>
<dbReference type="KEGG" id="apre:CNX65_10865"/>
<dbReference type="Gene3D" id="3.30.565.10">
    <property type="entry name" value="Histidine kinase-like ATPase, C-terminal domain"/>
    <property type="match status" value="1"/>
</dbReference>
<evidence type="ECO:0000256" key="10">
    <source>
        <dbReference type="SAM" id="Phobius"/>
    </source>
</evidence>
<feature type="transmembrane region" description="Helical" evidence="10">
    <location>
        <begin position="36"/>
        <end position="56"/>
    </location>
</feature>
<feature type="transmembrane region" description="Helical" evidence="10">
    <location>
        <begin position="12"/>
        <end position="30"/>
    </location>
</feature>
<evidence type="ECO:0000256" key="5">
    <source>
        <dbReference type="ARBA" id="ARBA00022741"/>
    </source>
</evidence>
<evidence type="ECO:0000256" key="2">
    <source>
        <dbReference type="ARBA" id="ARBA00012438"/>
    </source>
</evidence>
<keyword evidence="7" id="KW-0067">ATP-binding</keyword>
<dbReference type="CDD" id="cd16917">
    <property type="entry name" value="HATPase_UhpB-NarQ-NarX-like"/>
    <property type="match status" value="1"/>
</dbReference>
<evidence type="ECO:0000256" key="7">
    <source>
        <dbReference type="ARBA" id="ARBA00022840"/>
    </source>
</evidence>
<evidence type="ECO:0000256" key="8">
    <source>
        <dbReference type="ARBA" id="ARBA00023012"/>
    </source>
</evidence>
<dbReference type="GO" id="GO:0046983">
    <property type="term" value="F:protein dimerization activity"/>
    <property type="evidence" value="ECO:0007669"/>
    <property type="project" value="InterPro"/>
</dbReference>
<dbReference type="PANTHER" id="PTHR24421">
    <property type="entry name" value="NITRATE/NITRITE SENSOR PROTEIN NARX-RELATED"/>
    <property type="match status" value="1"/>
</dbReference>
<dbReference type="GO" id="GO:0016020">
    <property type="term" value="C:membrane"/>
    <property type="evidence" value="ECO:0007669"/>
    <property type="project" value="InterPro"/>
</dbReference>
<accession>A0A290Z417</accession>
<dbReference type="Pfam" id="PF07730">
    <property type="entry name" value="HisKA_3"/>
    <property type="match status" value="1"/>
</dbReference>
<evidence type="ECO:0000256" key="9">
    <source>
        <dbReference type="SAM" id="Coils"/>
    </source>
</evidence>
<dbReference type="InterPro" id="IPR036890">
    <property type="entry name" value="HATPase_C_sf"/>
</dbReference>
<keyword evidence="5" id="KW-0547">Nucleotide-binding</keyword>
<evidence type="ECO:0000256" key="4">
    <source>
        <dbReference type="ARBA" id="ARBA00022679"/>
    </source>
</evidence>
<dbReference type="InterPro" id="IPR011712">
    <property type="entry name" value="Sig_transdc_His_kin_sub3_dim/P"/>
</dbReference>
<dbReference type="RefSeq" id="WP_096492667.1">
    <property type="nucleotide sequence ID" value="NZ_CP023445.1"/>
</dbReference>
<evidence type="ECO:0000313" key="13">
    <source>
        <dbReference type="Proteomes" id="UP000218505"/>
    </source>
</evidence>
<dbReference type="GO" id="GO:0005524">
    <property type="term" value="F:ATP binding"/>
    <property type="evidence" value="ECO:0007669"/>
    <property type="project" value="UniProtKB-KW"/>
</dbReference>
<dbReference type="EMBL" id="CP023445">
    <property type="protein sequence ID" value="ATE53732.1"/>
    <property type="molecule type" value="Genomic_DNA"/>
</dbReference>
<keyword evidence="4" id="KW-0808">Transferase</keyword>
<evidence type="ECO:0000313" key="12">
    <source>
        <dbReference type="EMBL" id="ATE53732.1"/>
    </source>
</evidence>
<protein>
    <recommendedName>
        <fullName evidence="2">histidine kinase</fullName>
        <ecNumber evidence="2">2.7.13.3</ecNumber>
    </recommendedName>
</protein>
<evidence type="ECO:0000256" key="3">
    <source>
        <dbReference type="ARBA" id="ARBA00022553"/>
    </source>
</evidence>
<proteinExistence type="predicted"/>
<dbReference type="PANTHER" id="PTHR24421:SF10">
    <property type="entry name" value="NITRATE_NITRITE SENSOR PROTEIN NARQ"/>
    <property type="match status" value="1"/>
</dbReference>
<keyword evidence="9" id="KW-0175">Coiled coil</keyword>
<keyword evidence="6 12" id="KW-0418">Kinase</keyword>
<dbReference type="AlphaFoldDB" id="A0A290Z417"/>
<dbReference type="GO" id="GO:0000155">
    <property type="term" value="F:phosphorelay sensor kinase activity"/>
    <property type="evidence" value="ECO:0007669"/>
    <property type="project" value="InterPro"/>
</dbReference>
<keyword evidence="10" id="KW-1133">Transmembrane helix</keyword>